<dbReference type="InterPro" id="IPR046802">
    <property type="entry name" value="OpcA_G6PD_C"/>
</dbReference>
<evidence type="ECO:0000313" key="3">
    <source>
        <dbReference type="EMBL" id="MFD2158473.1"/>
    </source>
</evidence>
<dbReference type="PANTHER" id="PTHR38658:SF1">
    <property type="entry name" value="OXPP CYCLE PROTEIN OPCA-RELATED"/>
    <property type="match status" value="1"/>
</dbReference>
<gene>
    <name evidence="3" type="ORF">ACFSW8_06150</name>
</gene>
<protein>
    <submittedName>
        <fullName evidence="3">Glucose-6-phosphate dehydrogenase assembly protein OpcA</fullName>
    </submittedName>
</protein>
<dbReference type="RefSeq" id="WP_377089071.1">
    <property type="nucleotide sequence ID" value="NZ_JBHSJL010000014.1"/>
</dbReference>
<keyword evidence="4" id="KW-1185">Reference proteome</keyword>
<organism evidence="3 4">
    <name type="scientific">Rubritalea tangerina</name>
    <dbReference type="NCBI Taxonomy" id="430798"/>
    <lineage>
        <taxon>Bacteria</taxon>
        <taxon>Pseudomonadati</taxon>
        <taxon>Verrucomicrobiota</taxon>
        <taxon>Verrucomicrobiia</taxon>
        <taxon>Verrucomicrobiales</taxon>
        <taxon>Rubritaleaceae</taxon>
        <taxon>Rubritalea</taxon>
    </lineage>
</organism>
<dbReference type="PANTHER" id="PTHR38658">
    <property type="entry name" value="OXPP CYCLE PROTEIN OPCA-RELATED"/>
    <property type="match status" value="1"/>
</dbReference>
<dbReference type="InterPro" id="IPR046801">
    <property type="entry name" value="OpcA_G6PD_N"/>
</dbReference>
<dbReference type="Pfam" id="PF20171">
    <property type="entry name" value="OpcA_G6PD_C"/>
    <property type="match status" value="1"/>
</dbReference>
<dbReference type="EMBL" id="JBHUJB010000025">
    <property type="protein sequence ID" value="MFD2158473.1"/>
    <property type="molecule type" value="Genomic_DNA"/>
</dbReference>
<reference evidence="4" key="1">
    <citation type="journal article" date="2019" name="Int. J. Syst. Evol. Microbiol.">
        <title>The Global Catalogue of Microorganisms (GCM) 10K type strain sequencing project: providing services to taxonomists for standard genome sequencing and annotation.</title>
        <authorList>
            <consortium name="The Broad Institute Genomics Platform"/>
            <consortium name="The Broad Institute Genome Sequencing Center for Infectious Disease"/>
            <person name="Wu L."/>
            <person name="Ma J."/>
        </authorList>
    </citation>
    <scope>NUCLEOTIDE SEQUENCE [LARGE SCALE GENOMIC DNA]</scope>
    <source>
        <strain evidence="4">CCUG 57942</strain>
    </source>
</reference>
<sequence length="354" mass="39609">MTVPNDCSILGREVEVGQIEVELKRLWEADEARTNASLMNFAVYSEETSALASNSEMVREITREHACRAILIGVDRHDPETGMRAWITAHCNLANGNKTVCCEQLAFHLAGRVGGRFRNTIFSHLQSDLPLIMWWQGELTDRFTDRIYSLISRLVVDSSEWENPEEQFTKLEGPMLDEGLVVQDLSWTRTYHVRLAIASLFDDPIAQSAISSIRKLSITTSRDGRIPGLQLLAWFTVQCGWVPAKELLESDGDTGFHFEHQHGGAIEARLIEEEASAPIGLVEIDAGDTRIQISREKGENLVHLKLETPGNVVEQSAPADSIDSVGLVRDQLSRGGKNSLFRKVFPQFLSLLRK</sequence>
<feature type="domain" description="Glucose-6-phosphate dehydrogenase assembly protein OpcA N-terminal" evidence="1">
    <location>
        <begin position="59"/>
        <end position="171"/>
    </location>
</feature>
<proteinExistence type="predicted"/>
<evidence type="ECO:0000259" key="2">
    <source>
        <dbReference type="Pfam" id="PF20171"/>
    </source>
</evidence>
<evidence type="ECO:0000259" key="1">
    <source>
        <dbReference type="Pfam" id="PF10128"/>
    </source>
</evidence>
<dbReference type="InterPro" id="IPR004555">
    <property type="entry name" value="G6PDH_assembly_OpcA"/>
</dbReference>
<accession>A0ABW4Z904</accession>
<comment type="caution">
    <text evidence="3">The sequence shown here is derived from an EMBL/GenBank/DDBJ whole genome shotgun (WGS) entry which is preliminary data.</text>
</comment>
<dbReference type="Proteomes" id="UP001597389">
    <property type="component" value="Unassembled WGS sequence"/>
</dbReference>
<dbReference type="Pfam" id="PF10128">
    <property type="entry name" value="OpcA_G6PD_assem"/>
    <property type="match status" value="1"/>
</dbReference>
<name>A0ABW4Z904_9BACT</name>
<feature type="domain" description="Glucose-6-phosphate dehydrogenase assembly protein OpcA C-terminal" evidence="2">
    <location>
        <begin position="182"/>
        <end position="308"/>
    </location>
</feature>
<evidence type="ECO:0000313" key="4">
    <source>
        <dbReference type="Proteomes" id="UP001597389"/>
    </source>
</evidence>